<organism evidence="1 2">
    <name type="scientific">Datura stramonium</name>
    <name type="common">Jimsonweed</name>
    <name type="synonym">Common thornapple</name>
    <dbReference type="NCBI Taxonomy" id="4076"/>
    <lineage>
        <taxon>Eukaryota</taxon>
        <taxon>Viridiplantae</taxon>
        <taxon>Streptophyta</taxon>
        <taxon>Embryophyta</taxon>
        <taxon>Tracheophyta</taxon>
        <taxon>Spermatophyta</taxon>
        <taxon>Magnoliopsida</taxon>
        <taxon>eudicotyledons</taxon>
        <taxon>Gunneridae</taxon>
        <taxon>Pentapetalae</taxon>
        <taxon>asterids</taxon>
        <taxon>lamiids</taxon>
        <taxon>Solanales</taxon>
        <taxon>Solanaceae</taxon>
        <taxon>Solanoideae</taxon>
        <taxon>Datureae</taxon>
        <taxon>Datura</taxon>
    </lineage>
</organism>
<name>A0ABS8YB15_DATST</name>
<evidence type="ECO:0000313" key="1">
    <source>
        <dbReference type="EMBL" id="MCE5167422.1"/>
    </source>
</evidence>
<proteinExistence type="predicted"/>
<keyword evidence="2" id="KW-1185">Reference proteome</keyword>
<dbReference type="EMBL" id="JACEIK010105948">
    <property type="protein sequence ID" value="MCE5167422.1"/>
    <property type="molecule type" value="Genomic_DNA"/>
</dbReference>
<dbReference type="Proteomes" id="UP000823775">
    <property type="component" value="Unassembled WGS sequence"/>
</dbReference>
<evidence type="ECO:0000313" key="2">
    <source>
        <dbReference type="Proteomes" id="UP000823775"/>
    </source>
</evidence>
<reference evidence="1 2" key="1">
    <citation type="journal article" date="2021" name="BMC Genomics">
        <title>Datura genome reveals duplications of psychoactive alkaloid biosynthetic genes and high mutation rate following tissue culture.</title>
        <authorList>
            <person name="Rajewski A."/>
            <person name="Carter-House D."/>
            <person name="Stajich J."/>
            <person name="Litt A."/>
        </authorList>
    </citation>
    <scope>NUCLEOTIDE SEQUENCE [LARGE SCALE GENOMIC DNA]</scope>
    <source>
        <strain evidence="1">AR-01</strain>
    </source>
</reference>
<feature type="non-terminal residue" evidence="1">
    <location>
        <position position="54"/>
    </location>
</feature>
<accession>A0ABS8YB15</accession>
<comment type="caution">
    <text evidence="1">The sequence shown here is derived from an EMBL/GenBank/DDBJ whole genome shotgun (WGS) entry which is preliminary data.</text>
</comment>
<sequence length="54" mass="6016">VRSEEGKDEERGEEGKGRVGWVLCCCCSPVLMVVSGEGKKREGMDWWRADGAEK</sequence>
<gene>
    <name evidence="1" type="ORF">HAX54_001502</name>
</gene>
<protein>
    <submittedName>
        <fullName evidence="1">Uncharacterized protein</fullName>
    </submittedName>
</protein>
<feature type="non-terminal residue" evidence="1">
    <location>
        <position position="1"/>
    </location>
</feature>